<dbReference type="Proteomes" id="UP000323632">
    <property type="component" value="Unassembled WGS sequence"/>
</dbReference>
<evidence type="ECO:0008006" key="3">
    <source>
        <dbReference type="Google" id="ProtNLM"/>
    </source>
</evidence>
<comment type="caution">
    <text evidence="1">The sequence shown here is derived from an EMBL/GenBank/DDBJ whole genome shotgun (WGS) entry which is preliminary data.</text>
</comment>
<reference evidence="1 2" key="1">
    <citation type="submission" date="2019-09" db="EMBL/GenBank/DDBJ databases">
        <title>Genome sequence and assembly of Taibaiella sp.</title>
        <authorList>
            <person name="Chhetri G."/>
        </authorList>
    </citation>
    <scope>NUCLEOTIDE SEQUENCE [LARGE SCALE GENOMIC DNA]</scope>
    <source>
        <strain evidence="1 2">KVB11</strain>
    </source>
</reference>
<keyword evidence="2" id="KW-1185">Reference proteome</keyword>
<organism evidence="1 2">
    <name type="scientific">Taibaiella lutea</name>
    <dbReference type="NCBI Taxonomy" id="2608001"/>
    <lineage>
        <taxon>Bacteria</taxon>
        <taxon>Pseudomonadati</taxon>
        <taxon>Bacteroidota</taxon>
        <taxon>Chitinophagia</taxon>
        <taxon>Chitinophagales</taxon>
        <taxon>Chitinophagaceae</taxon>
        <taxon>Taibaiella</taxon>
    </lineage>
</organism>
<proteinExistence type="predicted"/>
<gene>
    <name evidence="1" type="ORF">F0919_14540</name>
</gene>
<protein>
    <recommendedName>
        <fullName evidence="3">DUF3630 family protein</fullName>
    </recommendedName>
</protein>
<evidence type="ECO:0000313" key="1">
    <source>
        <dbReference type="EMBL" id="KAA5533747.1"/>
    </source>
</evidence>
<sequence length="86" mass="9709">MENQKTIILGTEYDEQLINDLNRLLINEGAAFTNGIEGVAGSQDYKSYDIRFKNSIIKVEIETYIGLLITGDESIVDYISATFKNR</sequence>
<evidence type="ECO:0000313" key="2">
    <source>
        <dbReference type="Proteomes" id="UP000323632"/>
    </source>
</evidence>
<dbReference type="AlphaFoldDB" id="A0A5M6CFC6"/>
<accession>A0A5M6CFC6</accession>
<name>A0A5M6CFC6_9BACT</name>
<dbReference type="RefSeq" id="WP_150033493.1">
    <property type="nucleotide sequence ID" value="NZ_VWSH01000003.1"/>
</dbReference>
<dbReference type="EMBL" id="VWSH01000003">
    <property type="protein sequence ID" value="KAA5533747.1"/>
    <property type="molecule type" value="Genomic_DNA"/>
</dbReference>